<evidence type="ECO:0000256" key="2">
    <source>
        <dbReference type="ARBA" id="ARBA00008816"/>
    </source>
</evidence>
<evidence type="ECO:0000256" key="7">
    <source>
        <dbReference type="SAM" id="Phobius"/>
    </source>
</evidence>
<dbReference type="PANTHER" id="PTHR10165:SF158">
    <property type="entry name" value="PAP2 DOMAIN PROTEIN (AFU_ORTHOLOGUE AFUA_4G08970)"/>
    <property type="match status" value="1"/>
</dbReference>
<feature type="transmembrane region" description="Helical" evidence="7">
    <location>
        <begin position="113"/>
        <end position="134"/>
    </location>
</feature>
<dbReference type="AlphaFoldDB" id="A0A4S2MYU8"/>
<evidence type="ECO:0000256" key="4">
    <source>
        <dbReference type="ARBA" id="ARBA00022989"/>
    </source>
</evidence>
<feature type="transmembrane region" description="Helical" evidence="7">
    <location>
        <begin position="216"/>
        <end position="238"/>
    </location>
</feature>
<evidence type="ECO:0000256" key="6">
    <source>
        <dbReference type="SAM" id="MobiDB-lite"/>
    </source>
</evidence>
<feature type="region of interest" description="Disordered" evidence="6">
    <location>
        <begin position="307"/>
        <end position="452"/>
    </location>
</feature>
<dbReference type="InterPro" id="IPR036938">
    <property type="entry name" value="PAP2/HPO_sf"/>
</dbReference>
<gene>
    <name evidence="9" type="ORF">EX30DRAFT_340224</name>
</gene>
<dbReference type="SUPFAM" id="SSF48317">
    <property type="entry name" value="Acid phosphatase/Vanadium-dependent haloperoxidase"/>
    <property type="match status" value="1"/>
</dbReference>
<dbReference type="GO" id="GO:0046839">
    <property type="term" value="P:phospholipid dephosphorylation"/>
    <property type="evidence" value="ECO:0007669"/>
    <property type="project" value="TreeGrafter"/>
</dbReference>
<feature type="compositionally biased region" description="Basic and acidic residues" evidence="6">
    <location>
        <begin position="411"/>
        <end position="431"/>
    </location>
</feature>
<dbReference type="InParanoid" id="A0A4S2MYU8"/>
<dbReference type="GO" id="GO:0016020">
    <property type="term" value="C:membrane"/>
    <property type="evidence" value="ECO:0007669"/>
    <property type="project" value="UniProtKB-SubCell"/>
</dbReference>
<name>A0A4S2MYU8_9PEZI</name>
<dbReference type="Gene3D" id="1.20.144.10">
    <property type="entry name" value="Phosphatidic acid phosphatase type 2/haloperoxidase"/>
    <property type="match status" value="1"/>
</dbReference>
<proteinExistence type="inferred from homology"/>
<dbReference type="InterPro" id="IPR000326">
    <property type="entry name" value="PAP2/HPO"/>
</dbReference>
<dbReference type="OrthoDB" id="8907274at2759"/>
<feature type="transmembrane region" description="Helical" evidence="7">
    <location>
        <begin position="62"/>
        <end position="82"/>
    </location>
</feature>
<dbReference type="GO" id="GO:0006644">
    <property type="term" value="P:phospholipid metabolic process"/>
    <property type="evidence" value="ECO:0007669"/>
    <property type="project" value="InterPro"/>
</dbReference>
<dbReference type="CDD" id="cd03390">
    <property type="entry name" value="PAP2_containing_1_like"/>
    <property type="match status" value="1"/>
</dbReference>
<comment type="similarity">
    <text evidence="2">Belongs to the PA-phosphatase related phosphoesterase family.</text>
</comment>
<evidence type="ECO:0000256" key="3">
    <source>
        <dbReference type="ARBA" id="ARBA00022692"/>
    </source>
</evidence>
<evidence type="ECO:0000313" key="9">
    <source>
        <dbReference type="EMBL" id="TGZ81796.1"/>
    </source>
</evidence>
<organism evidence="9 10">
    <name type="scientific">Ascodesmis nigricans</name>
    <dbReference type="NCBI Taxonomy" id="341454"/>
    <lineage>
        <taxon>Eukaryota</taxon>
        <taxon>Fungi</taxon>
        <taxon>Dikarya</taxon>
        <taxon>Ascomycota</taxon>
        <taxon>Pezizomycotina</taxon>
        <taxon>Pezizomycetes</taxon>
        <taxon>Pezizales</taxon>
        <taxon>Ascodesmidaceae</taxon>
        <taxon>Ascodesmis</taxon>
    </lineage>
</organism>
<keyword evidence="4 7" id="KW-1133">Transmembrane helix</keyword>
<dbReference type="FunCoup" id="A0A4S2MYU8">
    <property type="interactions" value="213"/>
</dbReference>
<dbReference type="InterPro" id="IPR043216">
    <property type="entry name" value="PAP-like"/>
</dbReference>
<sequence length="452" mass="50495">MAKPGFWKKRWVVSYIFDYAIVVVLIAGFSALDLMEPFHQRFSLTNESLQYPFADPERINPFWAGIISCFTPLLVIAIWTMLIDGQFSHHKPTTNRSRIMGGPWTMADRLWELNCGILGLGLSVAGAICITGALKNATGKPRPDIIARCLPREGSKNGEVFGLVTSDICTQTNHHVLKDGFRSWPSGHSSTAFAGLGYLSLFMAGKMHIMDNRGEVWKTVLVMVPLLGAGLVAISRIMDARHHPFDVITGSMLGQFTAWVSYRQYFPPVTEPKYKGRAYSHRTWGADSTTAEAVDYEQAGYSMRGLEEGQAGSSDSLPNDPRNSRRRPTVMGRSTTFDSQTDDIEMNSRPRMGAPMMQQQYSDGGHIPLRREVSPQVPAHSITIVNPPPRDTNPFTTEARRESQYRGSVDMGDHRRDHRHDSPEPEDEYRLGRLSPPSKATQGHGQVSEMRV</sequence>
<dbReference type="STRING" id="341454.A0A4S2MYU8"/>
<protein>
    <submittedName>
        <fullName evidence="9">PAP2-domain-containing protein</fullName>
    </submittedName>
</protein>
<dbReference type="Proteomes" id="UP000298138">
    <property type="component" value="Unassembled WGS sequence"/>
</dbReference>
<dbReference type="EMBL" id="ML220117">
    <property type="protein sequence ID" value="TGZ81796.1"/>
    <property type="molecule type" value="Genomic_DNA"/>
</dbReference>
<keyword evidence="10" id="KW-1185">Reference proteome</keyword>
<feature type="transmembrane region" description="Helical" evidence="7">
    <location>
        <begin position="12"/>
        <end position="32"/>
    </location>
</feature>
<dbReference type="GO" id="GO:0008195">
    <property type="term" value="F:phosphatidate phosphatase activity"/>
    <property type="evidence" value="ECO:0007669"/>
    <property type="project" value="TreeGrafter"/>
</dbReference>
<comment type="subcellular location">
    <subcellularLocation>
        <location evidence="1">Membrane</location>
        <topology evidence="1">Multi-pass membrane protein</topology>
    </subcellularLocation>
</comment>
<accession>A0A4S2MYU8</accession>
<evidence type="ECO:0000256" key="1">
    <source>
        <dbReference type="ARBA" id="ARBA00004141"/>
    </source>
</evidence>
<dbReference type="SMART" id="SM00014">
    <property type="entry name" value="acidPPc"/>
    <property type="match status" value="1"/>
</dbReference>
<feature type="domain" description="Phosphatidic acid phosphatase type 2/haloperoxidase" evidence="8">
    <location>
        <begin position="115"/>
        <end position="262"/>
    </location>
</feature>
<reference evidence="9 10" key="1">
    <citation type="submission" date="2019-04" db="EMBL/GenBank/DDBJ databases">
        <title>Comparative genomics and transcriptomics to analyze fruiting body development in filamentous ascomycetes.</title>
        <authorList>
            <consortium name="DOE Joint Genome Institute"/>
            <person name="Lutkenhaus R."/>
            <person name="Traeger S."/>
            <person name="Breuer J."/>
            <person name="Kuo A."/>
            <person name="Lipzen A."/>
            <person name="Pangilinan J."/>
            <person name="Dilworth D."/>
            <person name="Sandor L."/>
            <person name="Poggeler S."/>
            <person name="Barry K."/>
            <person name="Grigoriev I.V."/>
            <person name="Nowrousian M."/>
        </authorList>
    </citation>
    <scope>NUCLEOTIDE SEQUENCE [LARGE SCALE GENOMIC DNA]</scope>
    <source>
        <strain evidence="9 10">CBS 389.68</strain>
    </source>
</reference>
<evidence type="ECO:0000259" key="8">
    <source>
        <dbReference type="SMART" id="SM00014"/>
    </source>
</evidence>
<keyword evidence="5 7" id="KW-0472">Membrane</keyword>
<dbReference type="Pfam" id="PF01569">
    <property type="entry name" value="PAP2"/>
    <property type="match status" value="1"/>
</dbReference>
<evidence type="ECO:0000256" key="5">
    <source>
        <dbReference type="ARBA" id="ARBA00023136"/>
    </source>
</evidence>
<dbReference type="PANTHER" id="PTHR10165">
    <property type="entry name" value="LIPID PHOSPHATE PHOSPHATASE"/>
    <property type="match status" value="1"/>
</dbReference>
<evidence type="ECO:0000313" key="10">
    <source>
        <dbReference type="Proteomes" id="UP000298138"/>
    </source>
</evidence>
<keyword evidence="3 7" id="KW-0812">Transmembrane</keyword>